<accession>A0A944DK13</accession>
<dbReference type="InterPro" id="IPR036086">
    <property type="entry name" value="ParB/Sulfiredoxin_sf"/>
</dbReference>
<evidence type="ECO:0000313" key="2">
    <source>
        <dbReference type="EMBL" id="MBT0960214.1"/>
    </source>
</evidence>
<dbReference type="AlphaFoldDB" id="A0A944DK13"/>
<dbReference type="NCBIfam" id="TIGR03764">
    <property type="entry name" value="ICE_PFGI_1_parB"/>
    <property type="match status" value="1"/>
</dbReference>
<dbReference type="SUPFAM" id="SSF110849">
    <property type="entry name" value="ParB/Sulfiredoxin"/>
    <property type="match status" value="1"/>
</dbReference>
<feature type="compositionally biased region" description="Low complexity" evidence="1">
    <location>
        <begin position="35"/>
        <end position="44"/>
    </location>
</feature>
<dbReference type="Proteomes" id="UP000694660">
    <property type="component" value="Unassembled WGS sequence"/>
</dbReference>
<dbReference type="InterPro" id="IPR022304">
    <property type="entry name" value="ICE_PFGI_1_ParB"/>
</dbReference>
<evidence type="ECO:0008006" key="4">
    <source>
        <dbReference type="Google" id="ProtNLM"/>
    </source>
</evidence>
<keyword evidence="3" id="KW-1185">Reference proteome</keyword>
<proteinExistence type="predicted"/>
<feature type="region of interest" description="Disordered" evidence="1">
    <location>
        <begin position="408"/>
        <end position="452"/>
    </location>
</feature>
<comment type="caution">
    <text evidence="2">The sequence shown here is derived from an EMBL/GenBank/DDBJ whole genome shotgun (WGS) entry which is preliminary data.</text>
</comment>
<feature type="region of interest" description="Disordered" evidence="1">
    <location>
        <begin position="24"/>
        <end position="50"/>
    </location>
</feature>
<organism evidence="2 3">
    <name type="scientific">Denitromonas iodatirespirans</name>
    <dbReference type="NCBI Taxonomy" id="2795389"/>
    <lineage>
        <taxon>Bacteria</taxon>
        <taxon>Pseudomonadati</taxon>
        <taxon>Pseudomonadota</taxon>
        <taxon>Betaproteobacteria</taxon>
        <taxon>Rhodocyclales</taxon>
        <taxon>Zoogloeaceae</taxon>
        <taxon>Denitromonas</taxon>
    </lineage>
</organism>
<reference evidence="3" key="1">
    <citation type="journal article" date="2022" name="ISME J.">
        <title>Genetic and phylogenetic analysis of dissimilatory iodate-reducing bacteria identifies potential niches across the world's oceans.</title>
        <authorList>
            <person name="Reyes-Umana V."/>
            <person name="Henning Z."/>
            <person name="Lee K."/>
            <person name="Barnum T.P."/>
            <person name="Coates J.D."/>
        </authorList>
    </citation>
    <scope>NUCLEOTIDE SEQUENCE [LARGE SCALE GENOMIC DNA]</scope>
    <source>
        <strain evidence="3">IR12</strain>
    </source>
</reference>
<evidence type="ECO:0000313" key="3">
    <source>
        <dbReference type="Proteomes" id="UP000694660"/>
    </source>
</evidence>
<gene>
    <name evidence="2" type="ORF">I8J34_03415</name>
</gene>
<name>A0A944DK13_DENI1</name>
<feature type="region of interest" description="Disordered" evidence="1">
    <location>
        <begin position="65"/>
        <end position="86"/>
    </location>
</feature>
<sequence>MPNDDILFKRLPRDLDIGQMMSNKQSYETARAERAANAQEASKAPKPVSPKTLRVRAAAKTLAGQKLAQRVPAGAPPREEYNDGTTSLPVTEIDFYDRNPRVSKNPKYDEIKASIKERGGLEGALSVVQRPNAPRYMLYMGGNTRLQILKELWEETRDERFRMVRVAIEKWRGEANVLTAHLIENEARADTKFYEKALGIAMLREELQKERGCYVSLRDLEAETQRLGMPGNHATLAEYAFASEHLAPIGSWLTREVSTTLRIEHTALQRLATIANVEAGRFESAMAAVYRNAAELNPPEAAQGGVAAPAISLAQRGEVIVRRMRNALAELLELSPTGVDPLAAAVARKADDDEIRGLLGEARAKPAIGQGVGEALPAAPVRSARRSGAVGAKAVGVKAAAVARQRMAGAVEPGDATEQQAPPPDASAESTECRPVASAPRTGEAGVAAEAADADDEDAAKARWYDALRAFCVRHDLVDLLRIVDFEIETPAGFWMEFPERPLDDRASAEAGRSTPALVCAYNYLASLSGQFHEATVEQLPADSRWVVQYRREVFDDGGFDNQLMQHASTLADTQSKMFGLADGWLAWLMSDRETWASLDRLARAWQDLREAQGAGRER</sequence>
<dbReference type="RefSeq" id="WP_214359968.1">
    <property type="nucleotide sequence ID" value="NZ_JAEKFT010000003.1"/>
</dbReference>
<dbReference type="EMBL" id="JAEKFT010000003">
    <property type="protein sequence ID" value="MBT0960214.1"/>
    <property type="molecule type" value="Genomic_DNA"/>
</dbReference>
<evidence type="ECO:0000256" key="1">
    <source>
        <dbReference type="SAM" id="MobiDB-lite"/>
    </source>
</evidence>
<protein>
    <recommendedName>
        <fullName evidence="4">ParB/Sulfiredoxin domain-containing protein</fullName>
    </recommendedName>
</protein>